<dbReference type="Pfam" id="PF00975">
    <property type="entry name" value="Thioesterase"/>
    <property type="match status" value="1"/>
</dbReference>
<dbReference type="InterPro" id="IPR029058">
    <property type="entry name" value="AB_hydrolase_fold"/>
</dbReference>
<dbReference type="OrthoDB" id="345573at2"/>
<feature type="domain" description="Thioesterase" evidence="1">
    <location>
        <begin position="120"/>
        <end position="267"/>
    </location>
</feature>
<dbReference type="Gene3D" id="3.40.50.1820">
    <property type="entry name" value="alpha/beta hydrolase"/>
    <property type="match status" value="1"/>
</dbReference>
<gene>
    <name evidence="2" type="ORF">DFR28_1021202</name>
</gene>
<dbReference type="InterPro" id="IPR001031">
    <property type="entry name" value="Thioesterase"/>
</dbReference>
<dbReference type="RefSeq" id="WP_113954513.1">
    <property type="nucleotide sequence ID" value="NZ_QNRT01000002.1"/>
</dbReference>
<dbReference type="Proteomes" id="UP000253083">
    <property type="component" value="Unassembled WGS sequence"/>
</dbReference>
<protein>
    <submittedName>
        <fullName evidence="2">Thioesterase superfamily protein</fullName>
    </submittedName>
</protein>
<sequence>MVRKPPSKLSFVLESRALLDVALVPFSLLRSKLKVREPAVNGALPIMMFPGFGSDEIYLRALELHLRRLGYCTEGWGLGVNLAGTNYPHVLEDLAPYWEFDLPNNYSADTYKGEGGVPYLCDLAIARVKQRSTELDSPVVLIGWSLGGYIARECARELTDQVAQVITFGAPIVGGPKYSRAADFFKAKNYDLDWIEQSIDKRNRKPILQPITSIFSRTDGVVSATAAVDEMSPNVQNIEVNSAHLGMGFNRKIWKIVTHALREQAEQRHRISGKC</sequence>
<dbReference type="InParanoid" id="A0A395JMD0"/>
<evidence type="ECO:0000313" key="2">
    <source>
        <dbReference type="EMBL" id="RBP51769.1"/>
    </source>
</evidence>
<dbReference type="EMBL" id="QNRT01000002">
    <property type="protein sequence ID" value="RBP51769.1"/>
    <property type="molecule type" value="Genomic_DNA"/>
</dbReference>
<dbReference type="AlphaFoldDB" id="A0A395JMD0"/>
<reference evidence="2 3" key="1">
    <citation type="submission" date="2018-06" db="EMBL/GenBank/DDBJ databases">
        <title>Genomic Encyclopedia of Type Strains, Phase IV (KMG-IV): sequencing the most valuable type-strain genomes for metagenomic binning, comparative biology and taxonomic classification.</title>
        <authorList>
            <person name="Goeker M."/>
        </authorList>
    </citation>
    <scope>NUCLEOTIDE SEQUENCE [LARGE SCALE GENOMIC DNA]</scope>
    <source>
        <strain evidence="2 3">DSM 24032</strain>
    </source>
</reference>
<comment type="caution">
    <text evidence="2">The sequence shown here is derived from an EMBL/GenBank/DDBJ whole genome shotgun (WGS) entry which is preliminary data.</text>
</comment>
<name>A0A395JMD0_9GAMM</name>
<keyword evidence="3" id="KW-1185">Reference proteome</keyword>
<organism evidence="2 3">
    <name type="scientific">Arenicella xantha</name>
    <dbReference type="NCBI Taxonomy" id="644221"/>
    <lineage>
        <taxon>Bacteria</taxon>
        <taxon>Pseudomonadati</taxon>
        <taxon>Pseudomonadota</taxon>
        <taxon>Gammaproteobacteria</taxon>
        <taxon>Arenicellales</taxon>
        <taxon>Arenicellaceae</taxon>
        <taxon>Arenicella</taxon>
    </lineage>
</organism>
<evidence type="ECO:0000259" key="1">
    <source>
        <dbReference type="Pfam" id="PF00975"/>
    </source>
</evidence>
<dbReference type="SUPFAM" id="SSF53474">
    <property type="entry name" value="alpha/beta-Hydrolases"/>
    <property type="match status" value="1"/>
</dbReference>
<evidence type="ECO:0000313" key="3">
    <source>
        <dbReference type="Proteomes" id="UP000253083"/>
    </source>
</evidence>
<accession>A0A395JMD0</accession>
<proteinExistence type="predicted"/>